<sequence length="54" mass="5533">MILGHDATLLFGDGVALVYIGGNGLFAGFMLAGASNGRTRSSRAAMTDVRCRSG</sequence>
<keyword evidence="3" id="KW-1185">Reference proteome</keyword>
<feature type="transmembrane region" description="Helical" evidence="1">
    <location>
        <begin position="16"/>
        <end position="34"/>
    </location>
</feature>
<dbReference type="EMBL" id="JAJITC010000001">
    <property type="protein sequence ID" value="MCC8400590.1"/>
    <property type="molecule type" value="Genomic_DNA"/>
</dbReference>
<organism evidence="2 3">
    <name type="scientific">Paraburkholderia translucens</name>
    <dbReference type="NCBI Taxonomy" id="2886945"/>
    <lineage>
        <taxon>Bacteria</taxon>
        <taxon>Pseudomonadati</taxon>
        <taxon>Pseudomonadota</taxon>
        <taxon>Betaproteobacteria</taxon>
        <taxon>Burkholderiales</taxon>
        <taxon>Burkholderiaceae</taxon>
        <taxon>Paraburkholderia</taxon>
    </lineage>
</organism>
<proteinExistence type="predicted"/>
<evidence type="ECO:0000256" key="1">
    <source>
        <dbReference type="SAM" id="Phobius"/>
    </source>
</evidence>
<protein>
    <submittedName>
        <fullName evidence="2">Uncharacterized protein</fullName>
    </submittedName>
</protein>
<reference evidence="2 3" key="1">
    <citation type="submission" date="2021-11" db="EMBL/GenBank/DDBJ databases">
        <authorList>
            <person name="Oh E.-T."/>
            <person name="Kim S.-B."/>
        </authorList>
    </citation>
    <scope>NUCLEOTIDE SEQUENCE [LARGE SCALE GENOMIC DNA]</scope>
    <source>
        <strain evidence="2 3">MMS20-SJTN17</strain>
    </source>
</reference>
<keyword evidence="1" id="KW-0812">Transmembrane</keyword>
<name>A0ABS8K780_9BURK</name>
<evidence type="ECO:0000313" key="2">
    <source>
        <dbReference type="EMBL" id="MCC8400590.1"/>
    </source>
</evidence>
<evidence type="ECO:0000313" key="3">
    <source>
        <dbReference type="Proteomes" id="UP001430614"/>
    </source>
</evidence>
<gene>
    <name evidence="2" type="ORF">LJ655_01555</name>
</gene>
<dbReference type="RefSeq" id="WP_230559501.1">
    <property type="nucleotide sequence ID" value="NZ_JAJITC010000001.1"/>
</dbReference>
<accession>A0ABS8K780</accession>
<keyword evidence="1" id="KW-1133">Transmembrane helix</keyword>
<keyword evidence="1" id="KW-0472">Membrane</keyword>
<comment type="caution">
    <text evidence="2">The sequence shown here is derived from an EMBL/GenBank/DDBJ whole genome shotgun (WGS) entry which is preliminary data.</text>
</comment>
<dbReference type="Proteomes" id="UP001430614">
    <property type="component" value="Unassembled WGS sequence"/>
</dbReference>